<dbReference type="GO" id="GO:0035021">
    <property type="term" value="P:negative regulation of Rac protein signal transduction"/>
    <property type="evidence" value="ECO:0007669"/>
    <property type="project" value="TreeGrafter"/>
</dbReference>
<feature type="domain" description="Rho-GAP" evidence="2">
    <location>
        <begin position="1"/>
        <end position="88"/>
    </location>
</feature>
<evidence type="ECO:0000313" key="3">
    <source>
        <dbReference type="Ensembl" id="ENSPNYP00000016912.1"/>
    </source>
</evidence>
<accession>A0A3B4G203</accession>
<dbReference type="InterPro" id="IPR008936">
    <property type="entry name" value="Rho_GTPase_activation_prot"/>
</dbReference>
<protein>
    <recommendedName>
        <fullName evidence="2">Rho-GAP domain-containing protein</fullName>
    </recommendedName>
</protein>
<keyword evidence="1" id="KW-0343">GTPase activation</keyword>
<organism evidence="3">
    <name type="scientific">Pundamilia nyererei</name>
    <dbReference type="NCBI Taxonomy" id="303518"/>
    <lineage>
        <taxon>Eukaryota</taxon>
        <taxon>Metazoa</taxon>
        <taxon>Chordata</taxon>
        <taxon>Craniata</taxon>
        <taxon>Vertebrata</taxon>
        <taxon>Euteleostomi</taxon>
        <taxon>Actinopterygii</taxon>
        <taxon>Neopterygii</taxon>
        <taxon>Teleostei</taxon>
        <taxon>Neoteleostei</taxon>
        <taxon>Acanthomorphata</taxon>
        <taxon>Ovalentaria</taxon>
        <taxon>Cichlomorphae</taxon>
        <taxon>Cichliformes</taxon>
        <taxon>Cichlidae</taxon>
        <taxon>African cichlids</taxon>
        <taxon>Pseudocrenilabrinae</taxon>
        <taxon>Haplochromini</taxon>
        <taxon>Pundamilia</taxon>
    </lineage>
</organism>
<sequence>MLLRGLHEVGLFRQPGRASLVKELQEAFDSGESNTDVHTVASLLKLYLRQLPEPLVPYSHYQDFLLCGQKLSSDRTLVTAHCTIKQFV</sequence>
<dbReference type="InterPro" id="IPR000198">
    <property type="entry name" value="RhoGAP_dom"/>
</dbReference>
<dbReference type="AlphaFoldDB" id="A0A3B4G203"/>
<dbReference type="Gene3D" id="1.10.555.10">
    <property type="entry name" value="Rho GTPase activation protein"/>
    <property type="match status" value="1"/>
</dbReference>
<name>A0A3B4G203_9CICH</name>
<dbReference type="STRING" id="303518.ENSPNYP00000016912"/>
<dbReference type="Pfam" id="PF00620">
    <property type="entry name" value="RhoGAP"/>
    <property type="match status" value="1"/>
</dbReference>
<reference evidence="3" key="1">
    <citation type="submission" date="2023-09" db="UniProtKB">
        <authorList>
            <consortium name="Ensembl"/>
        </authorList>
    </citation>
    <scope>IDENTIFICATION</scope>
</reference>
<evidence type="ECO:0000256" key="1">
    <source>
        <dbReference type="ARBA" id="ARBA00022468"/>
    </source>
</evidence>
<dbReference type="GO" id="GO:0007165">
    <property type="term" value="P:signal transduction"/>
    <property type="evidence" value="ECO:0007669"/>
    <property type="project" value="InterPro"/>
</dbReference>
<dbReference type="GO" id="GO:0005096">
    <property type="term" value="F:GTPase activator activity"/>
    <property type="evidence" value="ECO:0007669"/>
    <property type="project" value="UniProtKB-KW"/>
</dbReference>
<dbReference type="PANTHER" id="PTHR15228">
    <property type="entry name" value="SPERMATHECAL PHYSIOLOGY VARIANT"/>
    <property type="match status" value="1"/>
</dbReference>
<dbReference type="GO" id="GO:0005925">
    <property type="term" value="C:focal adhesion"/>
    <property type="evidence" value="ECO:0007669"/>
    <property type="project" value="TreeGrafter"/>
</dbReference>
<dbReference type="PANTHER" id="PTHR15228:SF36">
    <property type="entry name" value="RHO GTPASE-ACTIVATING PROTEIN 24-LIKE ISOFORM X1"/>
    <property type="match status" value="1"/>
</dbReference>
<dbReference type="SMART" id="SM00324">
    <property type="entry name" value="RhoGAP"/>
    <property type="match status" value="1"/>
</dbReference>
<evidence type="ECO:0000259" key="2">
    <source>
        <dbReference type="PROSITE" id="PS50238"/>
    </source>
</evidence>
<proteinExistence type="predicted"/>
<dbReference type="GeneTree" id="ENSGT00950000183015"/>
<dbReference type="GO" id="GO:1900028">
    <property type="term" value="P:negative regulation of ruffle assembly"/>
    <property type="evidence" value="ECO:0007669"/>
    <property type="project" value="TreeGrafter"/>
</dbReference>
<dbReference type="Ensembl" id="ENSPNYT00000017333.1">
    <property type="protein sequence ID" value="ENSPNYP00000016912.1"/>
    <property type="gene ID" value="ENSPNYG00000012826.1"/>
</dbReference>
<dbReference type="SUPFAM" id="SSF48350">
    <property type="entry name" value="GTPase activation domain, GAP"/>
    <property type="match status" value="1"/>
</dbReference>
<dbReference type="InterPro" id="IPR051025">
    <property type="entry name" value="RhoGAP"/>
</dbReference>
<dbReference type="PROSITE" id="PS50238">
    <property type="entry name" value="RHOGAP"/>
    <property type="match status" value="1"/>
</dbReference>
<dbReference type="GO" id="GO:0035313">
    <property type="term" value="P:wound healing, spreading of epidermal cells"/>
    <property type="evidence" value="ECO:0007669"/>
    <property type="project" value="TreeGrafter"/>
</dbReference>